<evidence type="ECO:0000259" key="12">
    <source>
        <dbReference type="Pfam" id="PF01113"/>
    </source>
</evidence>
<sequence>MQIGIFGAGKLATAIAEEANALNVKAGSSADVVRFDIVWMVDMGDPMPSRHADVAIDASVPDAVEAHLAWAIDTGTPFVIATTGWEIPDIAARVGQKTAVLVSPNFSFAVTFMRRMATQLATFVDWYGEGDLAVFEHHHAAKKDAPSGTAKSLAQAIISGSKRYAGWNASGWEQWDMSKVPIASLRAGTETGVHELVFDAPHEQLSIVHRARNRRVFASGALKAAQWIQGRKGVFGMDDVLESLLGNA</sequence>
<dbReference type="PANTHER" id="PTHR20836">
    <property type="entry name" value="DIHYDRODIPICOLINATE REDUCTASE"/>
    <property type="match status" value="1"/>
</dbReference>
<dbReference type="PANTHER" id="PTHR20836:SF0">
    <property type="entry name" value="4-HYDROXY-TETRAHYDRODIPICOLINATE REDUCTASE 1, CHLOROPLASTIC-RELATED"/>
    <property type="match status" value="1"/>
</dbReference>
<dbReference type="AlphaFoldDB" id="A0A3P3XHZ6"/>
<gene>
    <name evidence="14" type="ORF">SPIROBIBN47_240016</name>
</gene>
<dbReference type="InterPro" id="IPR000846">
    <property type="entry name" value="DapB_N"/>
</dbReference>
<feature type="domain" description="Dihydrodipicolinate reductase N-terminal" evidence="12">
    <location>
        <begin position="12"/>
        <end position="106"/>
    </location>
</feature>
<dbReference type="GO" id="GO:0009089">
    <property type="term" value="P:lysine biosynthetic process via diaminopimelate"/>
    <property type="evidence" value="ECO:0007669"/>
    <property type="project" value="InterPro"/>
</dbReference>
<evidence type="ECO:0000256" key="1">
    <source>
        <dbReference type="ARBA" id="ARBA00006642"/>
    </source>
</evidence>
<comment type="catalytic activity">
    <reaction evidence="11">
        <text>(S)-2,3,4,5-tetrahydrodipicolinate + NAD(+) + H2O = (2S,4S)-4-hydroxy-2,3,4,5-tetrahydrodipicolinate + NADH + H(+)</text>
        <dbReference type="Rhea" id="RHEA:35323"/>
        <dbReference type="ChEBI" id="CHEBI:15377"/>
        <dbReference type="ChEBI" id="CHEBI:15378"/>
        <dbReference type="ChEBI" id="CHEBI:16845"/>
        <dbReference type="ChEBI" id="CHEBI:57540"/>
        <dbReference type="ChEBI" id="CHEBI:57945"/>
        <dbReference type="ChEBI" id="CHEBI:67139"/>
        <dbReference type="EC" id="1.17.1.8"/>
    </reaction>
</comment>
<evidence type="ECO:0000313" key="14">
    <source>
        <dbReference type="EMBL" id="SLM12237.1"/>
    </source>
</evidence>
<evidence type="ECO:0000256" key="3">
    <source>
        <dbReference type="ARBA" id="ARBA00022857"/>
    </source>
</evidence>
<keyword evidence="6" id="KW-0520">NAD</keyword>
<keyword evidence="3" id="KW-0521">NADP</keyword>
<dbReference type="PIRSF" id="PIRSF000161">
    <property type="entry name" value="DHPR"/>
    <property type="match status" value="1"/>
</dbReference>
<keyword evidence="2" id="KW-0028">Amino-acid biosynthesis</keyword>
<dbReference type="InterPro" id="IPR023940">
    <property type="entry name" value="DHDPR_bac"/>
</dbReference>
<name>A0A3P3XHZ6_9SPIR</name>
<accession>A0A3P3XHZ6</accession>
<dbReference type="EMBL" id="FWDM01000017">
    <property type="protein sequence ID" value="SLM12237.1"/>
    <property type="molecule type" value="Genomic_DNA"/>
</dbReference>
<dbReference type="Pfam" id="PF01113">
    <property type="entry name" value="DapB_N"/>
    <property type="match status" value="1"/>
</dbReference>
<evidence type="ECO:0000256" key="8">
    <source>
        <dbReference type="ARBA" id="ARBA00037922"/>
    </source>
</evidence>
<keyword evidence="5 14" id="KW-0560">Oxidoreductase</keyword>
<comment type="similarity">
    <text evidence="1">Belongs to the DapB family.</text>
</comment>
<dbReference type="SUPFAM" id="SSF55347">
    <property type="entry name" value="Glyceraldehyde-3-phosphate dehydrogenase-like, C-terminal domain"/>
    <property type="match status" value="1"/>
</dbReference>
<evidence type="ECO:0000256" key="2">
    <source>
        <dbReference type="ARBA" id="ARBA00022605"/>
    </source>
</evidence>
<dbReference type="InterPro" id="IPR036291">
    <property type="entry name" value="NAD(P)-bd_dom_sf"/>
</dbReference>
<dbReference type="EC" id="1.17.1.8" evidence="9"/>
<evidence type="ECO:0000256" key="6">
    <source>
        <dbReference type="ARBA" id="ARBA00023027"/>
    </source>
</evidence>
<organism evidence="14">
    <name type="scientific">uncultured spirochete</name>
    <dbReference type="NCBI Taxonomy" id="156406"/>
    <lineage>
        <taxon>Bacteria</taxon>
        <taxon>Pseudomonadati</taxon>
        <taxon>Spirochaetota</taxon>
        <taxon>Spirochaetia</taxon>
        <taxon>Spirochaetales</taxon>
        <taxon>environmental samples</taxon>
    </lineage>
</organism>
<dbReference type="Gene3D" id="3.40.50.720">
    <property type="entry name" value="NAD(P)-binding Rossmann-like Domain"/>
    <property type="match status" value="1"/>
</dbReference>
<protein>
    <recommendedName>
        <fullName evidence="9">4-hydroxy-tetrahydrodipicolinate reductase</fullName>
        <ecNumber evidence="9">1.17.1.8</ecNumber>
    </recommendedName>
</protein>
<evidence type="ECO:0000256" key="4">
    <source>
        <dbReference type="ARBA" id="ARBA00022915"/>
    </source>
</evidence>
<evidence type="ECO:0000256" key="7">
    <source>
        <dbReference type="ARBA" id="ARBA00023154"/>
    </source>
</evidence>
<dbReference type="GO" id="GO:0008839">
    <property type="term" value="F:4-hydroxy-tetrahydrodipicolinate reductase"/>
    <property type="evidence" value="ECO:0007669"/>
    <property type="project" value="UniProtKB-EC"/>
</dbReference>
<reference evidence="14" key="1">
    <citation type="submission" date="2017-02" db="EMBL/GenBank/DDBJ databases">
        <authorList>
            <person name="Regsiter A."/>
            <person name="William W."/>
        </authorList>
    </citation>
    <scope>NUCLEOTIDE SEQUENCE</scope>
    <source>
        <strain evidence="14">Bib</strain>
    </source>
</reference>
<evidence type="ECO:0000256" key="5">
    <source>
        <dbReference type="ARBA" id="ARBA00023002"/>
    </source>
</evidence>
<evidence type="ECO:0000256" key="11">
    <source>
        <dbReference type="ARBA" id="ARBA00049396"/>
    </source>
</evidence>
<dbReference type="SUPFAM" id="SSF51735">
    <property type="entry name" value="NAD(P)-binding Rossmann-fold domains"/>
    <property type="match status" value="1"/>
</dbReference>
<evidence type="ECO:0000259" key="13">
    <source>
        <dbReference type="Pfam" id="PF05173"/>
    </source>
</evidence>
<dbReference type="Pfam" id="PF05173">
    <property type="entry name" value="DapB_C"/>
    <property type="match status" value="1"/>
</dbReference>
<keyword evidence="4" id="KW-0220">Diaminopimelate biosynthesis</keyword>
<evidence type="ECO:0000256" key="9">
    <source>
        <dbReference type="ARBA" id="ARBA00038983"/>
    </source>
</evidence>
<evidence type="ECO:0000256" key="10">
    <source>
        <dbReference type="ARBA" id="ARBA00049080"/>
    </source>
</evidence>
<dbReference type="Gene3D" id="3.30.360.10">
    <property type="entry name" value="Dihydrodipicolinate Reductase, domain 2"/>
    <property type="match status" value="1"/>
</dbReference>
<keyword evidence="7" id="KW-0457">Lysine biosynthesis</keyword>
<comment type="pathway">
    <text evidence="8">Amino-acid biosynthesis; L-lysine biosynthesis via DAP pathway; (S)-tetrahydrodipicolinate from L-aspartate: step 4/4.</text>
</comment>
<comment type="catalytic activity">
    <reaction evidence="10">
        <text>(S)-2,3,4,5-tetrahydrodipicolinate + NADP(+) + H2O = (2S,4S)-4-hydroxy-2,3,4,5-tetrahydrodipicolinate + NADPH + H(+)</text>
        <dbReference type="Rhea" id="RHEA:35331"/>
        <dbReference type="ChEBI" id="CHEBI:15377"/>
        <dbReference type="ChEBI" id="CHEBI:15378"/>
        <dbReference type="ChEBI" id="CHEBI:16845"/>
        <dbReference type="ChEBI" id="CHEBI:57783"/>
        <dbReference type="ChEBI" id="CHEBI:58349"/>
        <dbReference type="ChEBI" id="CHEBI:67139"/>
        <dbReference type="EC" id="1.17.1.8"/>
    </reaction>
</comment>
<dbReference type="GO" id="GO:0019877">
    <property type="term" value="P:diaminopimelate biosynthetic process"/>
    <property type="evidence" value="ECO:0007669"/>
    <property type="project" value="UniProtKB-KW"/>
</dbReference>
<feature type="domain" description="Dihydrodipicolinate reductase C-terminal" evidence="13">
    <location>
        <begin position="110"/>
        <end position="241"/>
    </location>
</feature>
<dbReference type="InterPro" id="IPR022663">
    <property type="entry name" value="DapB_C"/>
</dbReference>
<proteinExistence type="inferred from homology"/>